<keyword evidence="7 8" id="KW-0456">Lyase</keyword>
<comment type="caution">
    <text evidence="8">Lacks conserved residue(s) required for the propagation of feature annotation.</text>
</comment>
<sequence length="214" mass="24316">MKQLKINECFLSIQGESTFAGLPCVFLRLSGCPLSCSWCDTEYAKDEGEYLSFDRIVKKLLSFDVDRIEVTGGEPLAQEPTLELLQSLCDRGLAVLLETSGALDISQVDPRVHVIMDIKCPGSGMTGRMHWSNLKSLLPHHEVKFVCQDRQDYEFARKIIKDNDLSNKVTVLFSTVTGRLAPKDLVAWVLEDRLRARFQLQMHKYIWPPDQRGV</sequence>
<dbReference type="GO" id="GO:0000287">
    <property type="term" value="F:magnesium ion binding"/>
    <property type="evidence" value="ECO:0007669"/>
    <property type="project" value="UniProtKB-UniRule"/>
</dbReference>
<reference evidence="10 11" key="1">
    <citation type="submission" date="2013-11" db="EMBL/GenBank/DDBJ databases">
        <title>Metagenomic analysis of a methanogenic consortium involved in long chain n-alkane degradation.</title>
        <authorList>
            <person name="Davidova I.A."/>
            <person name="Callaghan A.V."/>
            <person name="Wawrik B."/>
            <person name="Pruitt S."/>
            <person name="Marks C."/>
            <person name="Duncan K.E."/>
            <person name="Suflita J.M."/>
        </authorList>
    </citation>
    <scope>NUCLEOTIDE SEQUENCE [LARGE SCALE GENOMIC DNA]</scope>
    <source>
        <strain evidence="10 11">SPR</strain>
    </source>
</reference>
<keyword evidence="3 8" id="KW-0479">Metal-binding</keyword>
<dbReference type="Proteomes" id="UP000032233">
    <property type="component" value="Unassembled WGS sequence"/>
</dbReference>
<proteinExistence type="inferred from homology"/>
<dbReference type="SFLD" id="SFLDS00029">
    <property type="entry name" value="Radical_SAM"/>
    <property type="match status" value="1"/>
</dbReference>
<evidence type="ECO:0000256" key="5">
    <source>
        <dbReference type="ARBA" id="ARBA00023004"/>
    </source>
</evidence>
<evidence type="ECO:0000256" key="3">
    <source>
        <dbReference type="ARBA" id="ARBA00022723"/>
    </source>
</evidence>
<feature type="binding site" evidence="8">
    <location>
        <position position="71"/>
    </location>
    <ligand>
        <name>substrate</name>
    </ligand>
</feature>
<dbReference type="AlphaFoldDB" id="A0A0D2HX64"/>
<dbReference type="PROSITE" id="PS51918">
    <property type="entry name" value="RADICAL_SAM"/>
    <property type="match status" value="1"/>
</dbReference>
<evidence type="ECO:0000256" key="6">
    <source>
        <dbReference type="ARBA" id="ARBA00023014"/>
    </source>
</evidence>
<dbReference type="PANTHER" id="PTHR42836">
    <property type="entry name" value="7-CARBOXY-7-DEAZAGUANINE SYNTHASE"/>
    <property type="match status" value="1"/>
</dbReference>
<dbReference type="HAMAP" id="MF_00917">
    <property type="entry name" value="QueE"/>
    <property type="match status" value="1"/>
</dbReference>
<feature type="domain" description="Radical SAM core" evidence="9">
    <location>
        <begin position="19"/>
        <end position="209"/>
    </location>
</feature>
<keyword evidence="8" id="KW-0671">Queuosine biosynthesis</keyword>
<keyword evidence="11" id="KW-1185">Reference proteome</keyword>
<dbReference type="InterPro" id="IPR058240">
    <property type="entry name" value="rSAM_sf"/>
</dbReference>
<dbReference type="InParanoid" id="A0A0D2HX64"/>
<dbReference type="UniPathway" id="UPA00391"/>
<evidence type="ECO:0000256" key="4">
    <source>
        <dbReference type="ARBA" id="ARBA00022842"/>
    </source>
</evidence>
<dbReference type="SUPFAM" id="SSF102114">
    <property type="entry name" value="Radical SAM enzymes"/>
    <property type="match status" value="1"/>
</dbReference>
<comment type="subunit">
    <text evidence="8">Homodimer.</text>
</comment>
<dbReference type="GO" id="GO:0008616">
    <property type="term" value="P:tRNA queuosine(34) biosynthetic process"/>
    <property type="evidence" value="ECO:0007669"/>
    <property type="project" value="UniProtKB-UniRule"/>
</dbReference>
<feature type="binding site" evidence="8">
    <location>
        <position position="73"/>
    </location>
    <ligand>
        <name>S-adenosyl-L-methionine</name>
        <dbReference type="ChEBI" id="CHEBI:59789"/>
    </ligand>
</feature>
<keyword evidence="6 8" id="KW-0411">Iron-sulfur</keyword>
<dbReference type="STRING" id="1429043.X474_06120"/>
<dbReference type="PANTHER" id="PTHR42836:SF1">
    <property type="entry name" value="7-CARBOXY-7-DEAZAGUANINE SYNTHASE"/>
    <property type="match status" value="1"/>
</dbReference>
<organism evidence="10 11">
    <name type="scientific">Dethiosulfatarculus sandiegensis</name>
    <dbReference type="NCBI Taxonomy" id="1429043"/>
    <lineage>
        <taxon>Bacteria</taxon>
        <taxon>Pseudomonadati</taxon>
        <taxon>Thermodesulfobacteriota</taxon>
        <taxon>Desulfarculia</taxon>
        <taxon>Desulfarculales</taxon>
        <taxon>Desulfarculaceae</taxon>
        <taxon>Dethiosulfatarculus</taxon>
    </lineage>
</organism>
<feature type="binding site" evidence="8">
    <location>
        <begin position="13"/>
        <end position="15"/>
    </location>
    <ligand>
        <name>substrate</name>
    </ligand>
</feature>
<comment type="pathway">
    <text evidence="8">Purine metabolism; 7-cyano-7-deazaguanine biosynthesis.</text>
</comment>
<feature type="binding site" evidence="8">
    <location>
        <position position="41"/>
    </location>
    <ligand>
        <name>Mg(2+)</name>
        <dbReference type="ChEBI" id="CHEBI:18420"/>
    </ligand>
</feature>
<feature type="binding site" evidence="8">
    <location>
        <position position="39"/>
    </location>
    <ligand>
        <name>[4Fe-4S] cluster</name>
        <dbReference type="ChEBI" id="CHEBI:49883"/>
        <note>4Fe-4S-S-AdoMet</note>
    </ligand>
</feature>
<dbReference type="EC" id="4.3.99.3" evidence="8"/>
<comment type="caution">
    <text evidence="10">The sequence shown here is derived from an EMBL/GenBank/DDBJ whole genome shotgun (WGS) entry which is preliminary data.</text>
</comment>
<comment type="cofactor">
    <cofactor evidence="8">
        <name>S-adenosyl-L-methionine</name>
        <dbReference type="ChEBI" id="CHEBI:59789"/>
    </cofactor>
    <text evidence="8">Binds 1 S-adenosyl-L-methionine per subunit.</text>
</comment>
<evidence type="ECO:0000313" key="11">
    <source>
        <dbReference type="Proteomes" id="UP000032233"/>
    </source>
</evidence>
<comment type="catalytic activity">
    <reaction evidence="8">
        <text>6-carboxy-5,6,7,8-tetrahydropterin + H(+) = 7-carboxy-7-carbaguanine + NH4(+)</text>
        <dbReference type="Rhea" id="RHEA:27974"/>
        <dbReference type="ChEBI" id="CHEBI:15378"/>
        <dbReference type="ChEBI" id="CHEBI:28938"/>
        <dbReference type="ChEBI" id="CHEBI:61032"/>
        <dbReference type="ChEBI" id="CHEBI:61036"/>
        <dbReference type="EC" id="4.3.99.3"/>
    </reaction>
</comment>
<dbReference type="GO" id="GO:0016840">
    <property type="term" value="F:carbon-nitrogen lyase activity"/>
    <property type="evidence" value="ECO:0007669"/>
    <property type="project" value="UniProtKB-UniRule"/>
</dbReference>
<dbReference type="InterPro" id="IPR024924">
    <property type="entry name" value="7-CO-7-deazaguanine_synth-like"/>
</dbReference>
<keyword evidence="1 8" id="KW-0004">4Fe-4S</keyword>
<dbReference type="EMBL" id="AZAC01000007">
    <property type="protein sequence ID" value="KIX14953.1"/>
    <property type="molecule type" value="Genomic_DNA"/>
</dbReference>
<comment type="cofactor">
    <cofactor evidence="8">
        <name>[4Fe-4S] cluster</name>
        <dbReference type="ChEBI" id="CHEBI:49883"/>
    </cofactor>
    <text evidence="8">Binds 1 [4Fe-4S] cluster. The cluster is coordinated with 3 cysteines and an exchangeable S-adenosyl-L-methionine.</text>
</comment>
<protein>
    <recommendedName>
        <fullName evidence="8">7-carboxy-7-deazaguanine synthase</fullName>
        <shortName evidence="8">CDG synthase</shortName>
        <ecNumber evidence="8">4.3.99.3</ecNumber>
    </recommendedName>
    <alternativeName>
        <fullName evidence="8">Queuosine biosynthesis protein QueE</fullName>
    </alternativeName>
</protein>
<keyword evidence="4 8" id="KW-0460">Magnesium</keyword>
<evidence type="ECO:0000259" key="9">
    <source>
        <dbReference type="PROSITE" id="PS51918"/>
    </source>
</evidence>
<comment type="similarity">
    <text evidence="8">Belongs to the radical SAM superfamily. 7-carboxy-7-deazaguanine synthase family.</text>
</comment>
<feature type="binding site" evidence="8">
    <location>
        <position position="28"/>
    </location>
    <ligand>
        <name>substrate</name>
    </ligand>
</feature>
<evidence type="ECO:0000256" key="7">
    <source>
        <dbReference type="ARBA" id="ARBA00023239"/>
    </source>
</evidence>
<dbReference type="GO" id="GO:0051539">
    <property type="term" value="F:4 iron, 4 sulfur cluster binding"/>
    <property type="evidence" value="ECO:0007669"/>
    <property type="project" value="UniProtKB-UniRule"/>
</dbReference>
<dbReference type="GO" id="GO:1904047">
    <property type="term" value="F:S-adenosyl-L-methionine binding"/>
    <property type="evidence" value="ECO:0007669"/>
    <property type="project" value="UniProtKB-UniRule"/>
</dbReference>
<keyword evidence="5 8" id="KW-0408">Iron</keyword>
<comment type="function">
    <text evidence="8">Catalyzes the complex heterocyclic radical-mediated conversion of 6-carboxy-5,6,7,8-tetrahydropterin (CPH4) to 7-carboxy-7-deazaguanine (CDG), a step common to the biosynthetic pathways of all 7-deazapurine-containing compounds.</text>
</comment>
<dbReference type="PIRSF" id="PIRSF000370">
    <property type="entry name" value="QueE"/>
    <property type="match status" value="1"/>
</dbReference>
<feature type="binding site" evidence="8">
    <location>
        <begin position="38"/>
        <end position="40"/>
    </location>
    <ligand>
        <name>S-adenosyl-L-methionine</name>
        <dbReference type="ChEBI" id="CHEBI:59789"/>
    </ligand>
</feature>
<dbReference type="PATRIC" id="fig|1429043.3.peg.1295"/>
<dbReference type="InterPro" id="IPR013785">
    <property type="entry name" value="Aldolase_TIM"/>
</dbReference>
<feature type="binding site" evidence="8">
    <location>
        <position position="36"/>
    </location>
    <ligand>
        <name>[4Fe-4S] cluster</name>
        <dbReference type="ChEBI" id="CHEBI:49883"/>
        <note>4Fe-4S-S-AdoMet</note>
    </ligand>
</feature>
<comment type="cofactor">
    <cofactor evidence="8">
        <name>Mg(2+)</name>
        <dbReference type="ChEBI" id="CHEBI:18420"/>
    </cofactor>
</comment>
<evidence type="ECO:0000256" key="1">
    <source>
        <dbReference type="ARBA" id="ARBA00022485"/>
    </source>
</evidence>
<evidence type="ECO:0000256" key="2">
    <source>
        <dbReference type="ARBA" id="ARBA00022691"/>
    </source>
</evidence>
<feature type="binding site" evidence="8">
    <location>
        <position position="32"/>
    </location>
    <ligand>
        <name>[4Fe-4S] cluster</name>
        <dbReference type="ChEBI" id="CHEBI:49883"/>
        <note>4Fe-4S-S-AdoMet</note>
    </ligand>
</feature>
<dbReference type="OrthoDB" id="9792276at2"/>
<keyword evidence="2 8" id="KW-0949">S-adenosyl-L-methionine</keyword>
<dbReference type="CDD" id="cd01335">
    <property type="entry name" value="Radical_SAM"/>
    <property type="match status" value="1"/>
</dbReference>
<evidence type="ECO:0000313" key="10">
    <source>
        <dbReference type="EMBL" id="KIX14953.1"/>
    </source>
</evidence>
<evidence type="ECO:0000256" key="8">
    <source>
        <dbReference type="HAMAP-Rule" id="MF_00917"/>
    </source>
</evidence>
<dbReference type="InterPro" id="IPR007197">
    <property type="entry name" value="rSAM"/>
</dbReference>
<dbReference type="Gene3D" id="3.20.20.70">
    <property type="entry name" value="Aldolase class I"/>
    <property type="match status" value="1"/>
</dbReference>
<dbReference type="RefSeq" id="WP_044347356.1">
    <property type="nucleotide sequence ID" value="NZ_AZAC01000007.1"/>
</dbReference>
<accession>A0A0D2HX64</accession>
<name>A0A0D2HX64_9BACT</name>
<gene>
    <name evidence="8" type="primary">queE</name>
    <name evidence="10" type="ORF">X474_06120</name>
</gene>
<dbReference type="Pfam" id="PF04055">
    <property type="entry name" value="Radical_SAM"/>
    <property type="match status" value="1"/>
</dbReference>